<dbReference type="EMBL" id="UINC01094100">
    <property type="protein sequence ID" value="SVC49048.1"/>
    <property type="molecule type" value="Genomic_DNA"/>
</dbReference>
<protein>
    <submittedName>
        <fullName evidence="1">Uncharacterized protein</fullName>
    </submittedName>
</protein>
<accession>A0A382MKK9</accession>
<evidence type="ECO:0000313" key="1">
    <source>
        <dbReference type="EMBL" id="SVC49048.1"/>
    </source>
</evidence>
<dbReference type="AlphaFoldDB" id="A0A382MKK9"/>
<gene>
    <name evidence="1" type="ORF">METZ01_LOCUS301902</name>
</gene>
<name>A0A382MKK9_9ZZZZ</name>
<feature type="non-terminal residue" evidence="1">
    <location>
        <position position="1"/>
    </location>
</feature>
<proteinExistence type="predicted"/>
<organism evidence="1">
    <name type="scientific">marine metagenome</name>
    <dbReference type="NCBI Taxonomy" id="408172"/>
    <lineage>
        <taxon>unclassified sequences</taxon>
        <taxon>metagenomes</taxon>
        <taxon>ecological metagenomes</taxon>
    </lineage>
</organism>
<sequence length="45" mass="5575">VVQKFYKFYKKASIMKLEEPFSLIFHAQFKKICFSLFFKPLFMKF</sequence>
<reference evidence="1" key="1">
    <citation type="submission" date="2018-05" db="EMBL/GenBank/DDBJ databases">
        <authorList>
            <person name="Lanie J.A."/>
            <person name="Ng W.-L."/>
            <person name="Kazmierczak K.M."/>
            <person name="Andrzejewski T.M."/>
            <person name="Davidsen T.M."/>
            <person name="Wayne K.J."/>
            <person name="Tettelin H."/>
            <person name="Glass J.I."/>
            <person name="Rusch D."/>
            <person name="Podicherti R."/>
            <person name="Tsui H.-C.T."/>
            <person name="Winkler M.E."/>
        </authorList>
    </citation>
    <scope>NUCLEOTIDE SEQUENCE</scope>
</reference>